<dbReference type="AlphaFoldDB" id="A0AB34PET6"/>
<dbReference type="EMBL" id="JQJC01000020">
    <property type="protein sequence ID" value="KGN94133.1"/>
    <property type="molecule type" value="Genomic_DNA"/>
</dbReference>
<protein>
    <submittedName>
        <fullName evidence="1">Uncharacterized protein</fullName>
    </submittedName>
</protein>
<evidence type="ECO:0000313" key="2">
    <source>
        <dbReference type="Proteomes" id="UP000030136"/>
    </source>
</evidence>
<proteinExistence type="predicted"/>
<reference evidence="1 2" key="1">
    <citation type="submission" date="2014-08" db="EMBL/GenBank/DDBJ databases">
        <title>Porphyromonas crevioricanis strain:COT-253_OH1447 Genome sequencing.</title>
        <authorList>
            <person name="Wallis C."/>
            <person name="Deusch O."/>
            <person name="O'Flynn C."/>
            <person name="Davis I."/>
            <person name="Jospin G."/>
            <person name="Darling A.E."/>
            <person name="Coil D.A."/>
            <person name="Alexiev A."/>
            <person name="Horsfall A."/>
            <person name="Kirkwood N."/>
            <person name="Harris S."/>
            <person name="Eisen J.A."/>
        </authorList>
    </citation>
    <scope>NUCLEOTIDE SEQUENCE [LARGE SCALE GENOMIC DNA]</scope>
    <source>
        <strain evidence="2">COT-253 OH1447</strain>
    </source>
</reference>
<name>A0AB34PET6_9PORP</name>
<evidence type="ECO:0000313" key="1">
    <source>
        <dbReference type="EMBL" id="KGN94133.1"/>
    </source>
</evidence>
<accession>A0AB34PET6</accession>
<gene>
    <name evidence="1" type="ORF">HQ38_06220</name>
</gene>
<comment type="caution">
    <text evidence="1">The sequence shown here is derived from an EMBL/GenBank/DDBJ whole genome shotgun (WGS) entry which is preliminary data.</text>
</comment>
<sequence>MLAKAYALISRQQHRKRFGLFSPQSLKSFFLLLLKQICFVNIYSQKKAEKEKEEWPYGLEDIPAFWELFGDS</sequence>
<organism evidence="1 2">
    <name type="scientific">Porphyromonas crevioricanis</name>
    <dbReference type="NCBI Taxonomy" id="393921"/>
    <lineage>
        <taxon>Bacteria</taxon>
        <taxon>Pseudomonadati</taxon>
        <taxon>Bacteroidota</taxon>
        <taxon>Bacteroidia</taxon>
        <taxon>Bacteroidales</taxon>
        <taxon>Porphyromonadaceae</taxon>
        <taxon>Porphyromonas</taxon>
    </lineage>
</organism>
<dbReference type="Proteomes" id="UP000030136">
    <property type="component" value="Unassembled WGS sequence"/>
</dbReference>